<dbReference type="AlphaFoldDB" id="A0A091NFC6"/>
<gene>
    <name evidence="1" type="ORF">N310_08770</name>
</gene>
<dbReference type="PANTHER" id="PTHR47401:SF1">
    <property type="entry name" value="INTERLEUKIN-4"/>
    <property type="match status" value="1"/>
</dbReference>
<organism evidence="1 2">
    <name type="scientific">Acanthisitta chloris</name>
    <name type="common">rifleman</name>
    <dbReference type="NCBI Taxonomy" id="57068"/>
    <lineage>
        <taxon>Eukaryota</taxon>
        <taxon>Metazoa</taxon>
        <taxon>Chordata</taxon>
        <taxon>Craniata</taxon>
        <taxon>Vertebrata</taxon>
        <taxon>Euteleostomi</taxon>
        <taxon>Archelosauria</taxon>
        <taxon>Archosauria</taxon>
        <taxon>Dinosauria</taxon>
        <taxon>Saurischia</taxon>
        <taxon>Theropoda</taxon>
        <taxon>Coelurosauria</taxon>
        <taxon>Aves</taxon>
        <taxon>Neognathae</taxon>
        <taxon>Neoaves</taxon>
        <taxon>Telluraves</taxon>
        <taxon>Australaves</taxon>
        <taxon>Passeriformes</taxon>
        <taxon>Acanthisittidae</taxon>
        <taxon>Acanthisitta</taxon>
    </lineage>
</organism>
<reference evidence="1 2" key="1">
    <citation type="submission" date="2014-04" db="EMBL/GenBank/DDBJ databases">
        <title>Genome evolution of avian class.</title>
        <authorList>
            <person name="Zhang G."/>
            <person name="Li C."/>
        </authorList>
    </citation>
    <scope>NUCLEOTIDE SEQUENCE [LARGE SCALE GENOMIC DNA]</scope>
    <source>
        <strain evidence="1">BGI_N310</strain>
    </source>
</reference>
<proteinExistence type="predicted"/>
<dbReference type="Gene3D" id="1.20.1250.10">
    <property type="match status" value="1"/>
</dbReference>
<dbReference type="PANTHER" id="PTHR47401">
    <property type="entry name" value="INTERLEUKIN-4"/>
    <property type="match status" value="1"/>
</dbReference>
<keyword evidence="2" id="KW-1185">Reference proteome</keyword>
<protein>
    <recommendedName>
        <fullName evidence="3">Interleukin-4</fullName>
    </recommendedName>
</protein>
<dbReference type="GO" id="GO:0005576">
    <property type="term" value="C:extracellular region"/>
    <property type="evidence" value="ECO:0007669"/>
    <property type="project" value="InterPro"/>
</dbReference>
<feature type="non-terminal residue" evidence="1">
    <location>
        <position position="79"/>
    </location>
</feature>
<evidence type="ECO:0000313" key="1">
    <source>
        <dbReference type="EMBL" id="KFP76748.1"/>
    </source>
</evidence>
<dbReference type="InterPro" id="IPR002354">
    <property type="entry name" value="IL-4"/>
</dbReference>
<name>A0A091NFC6_9PASS</name>
<dbReference type="Proteomes" id="UP000053537">
    <property type="component" value="Unassembled WGS sequence"/>
</dbReference>
<sequence length="79" mass="8835">VSCDKMNVTNIFAGDKRDNMEILCKATTVTSESQSCHRFLKDIHRNLLCLVQRSRTVHKAPCPVAPGSTTSLKDFLKDL</sequence>
<feature type="non-terminal residue" evidence="1">
    <location>
        <position position="1"/>
    </location>
</feature>
<evidence type="ECO:0008006" key="3">
    <source>
        <dbReference type="Google" id="ProtNLM"/>
    </source>
</evidence>
<dbReference type="GO" id="GO:0008083">
    <property type="term" value="F:growth factor activity"/>
    <property type="evidence" value="ECO:0007669"/>
    <property type="project" value="InterPro"/>
</dbReference>
<dbReference type="EMBL" id="KK831348">
    <property type="protein sequence ID" value="KFP76748.1"/>
    <property type="molecule type" value="Genomic_DNA"/>
</dbReference>
<dbReference type="InterPro" id="IPR009079">
    <property type="entry name" value="4_helix_cytokine-like_core"/>
</dbReference>
<evidence type="ECO:0000313" key="2">
    <source>
        <dbReference type="Proteomes" id="UP000053537"/>
    </source>
</evidence>
<accession>A0A091NFC6</accession>
<dbReference type="SUPFAM" id="SSF47266">
    <property type="entry name" value="4-helical cytokines"/>
    <property type="match status" value="1"/>
</dbReference>
<dbReference type="Pfam" id="PF00727">
    <property type="entry name" value="IL4"/>
    <property type="match status" value="1"/>
</dbReference>
<dbReference type="GO" id="GO:0005136">
    <property type="term" value="F:interleukin-4 receptor binding"/>
    <property type="evidence" value="ECO:0007669"/>
    <property type="project" value="InterPro"/>
</dbReference>
<dbReference type="GO" id="GO:0006955">
    <property type="term" value="P:immune response"/>
    <property type="evidence" value="ECO:0007669"/>
    <property type="project" value="InterPro"/>
</dbReference>